<organism evidence="2 3">
    <name type="scientific">Archangium gephyra</name>
    <dbReference type="NCBI Taxonomy" id="48"/>
    <lineage>
        <taxon>Bacteria</taxon>
        <taxon>Pseudomonadati</taxon>
        <taxon>Myxococcota</taxon>
        <taxon>Myxococcia</taxon>
        <taxon>Myxococcales</taxon>
        <taxon>Cystobacterineae</taxon>
        <taxon>Archangiaceae</taxon>
        <taxon>Archangium</taxon>
    </lineage>
</organism>
<gene>
    <name evidence="2" type="ORF">DI536_02350</name>
</gene>
<dbReference type="EMBL" id="QFQP01000001">
    <property type="protein sequence ID" value="PZR18740.1"/>
    <property type="molecule type" value="Genomic_DNA"/>
</dbReference>
<evidence type="ECO:0000313" key="3">
    <source>
        <dbReference type="Proteomes" id="UP000249061"/>
    </source>
</evidence>
<sequence length="130" mass="14478">MKIFCVIDVPDMERSVNFYTEGIGLTLYKRYGDDFVELHGGPMPIHLLTKKAGTETGNSKRTYERHSTPVHLDFVTDDLLIAAERAVAAGAKLEAPITERNWGRMGNFADPFGHGFCILQMKGKGYDEPA</sequence>
<feature type="domain" description="VOC" evidence="1">
    <location>
        <begin position="1"/>
        <end position="121"/>
    </location>
</feature>
<dbReference type="Pfam" id="PF18029">
    <property type="entry name" value="Glyoxalase_6"/>
    <property type="match status" value="1"/>
</dbReference>
<dbReference type="PROSITE" id="PS51819">
    <property type="entry name" value="VOC"/>
    <property type="match status" value="1"/>
</dbReference>
<dbReference type="InterPro" id="IPR037523">
    <property type="entry name" value="VOC_core"/>
</dbReference>
<evidence type="ECO:0000313" key="2">
    <source>
        <dbReference type="EMBL" id="PZR18740.1"/>
    </source>
</evidence>
<reference evidence="2 3" key="1">
    <citation type="submission" date="2017-08" db="EMBL/GenBank/DDBJ databases">
        <title>Infants hospitalized years apart are colonized by the same room-sourced microbial strains.</title>
        <authorList>
            <person name="Brooks B."/>
            <person name="Olm M.R."/>
            <person name="Firek B.A."/>
            <person name="Baker R."/>
            <person name="Thomas B.C."/>
            <person name="Morowitz M.J."/>
            <person name="Banfield J.F."/>
        </authorList>
    </citation>
    <scope>NUCLEOTIDE SEQUENCE [LARGE SCALE GENOMIC DNA]</scope>
    <source>
        <strain evidence="2">S2_003_000_R2_14</strain>
    </source>
</reference>
<dbReference type="Proteomes" id="UP000249061">
    <property type="component" value="Unassembled WGS sequence"/>
</dbReference>
<dbReference type="Gene3D" id="3.10.180.10">
    <property type="entry name" value="2,3-Dihydroxybiphenyl 1,2-Dioxygenase, domain 1"/>
    <property type="match status" value="1"/>
</dbReference>
<proteinExistence type="predicted"/>
<dbReference type="AlphaFoldDB" id="A0A2W5TSV7"/>
<dbReference type="SUPFAM" id="SSF54593">
    <property type="entry name" value="Glyoxalase/Bleomycin resistance protein/Dihydroxybiphenyl dioxygenase"/>
    <property type="match status" value="1"/>
</dbReference>
<dbReference type="InterPro" id="IPR041581">
    <property type="entry name" value="Glyoxalase_6"/>
</dbReference>
<name>A0A2W5TSV7_9BACT</name>
<protein>
    <submittedName>
        <fullName evidence="2">Glyoxalase</fullName>
    </submittedName>
</protein>
<comment type="caution">
    <text evidence="2">The sequence shown here is derived from an EMBL/GenBank/DDBJ whole genome shotgun (WGS) entry which is preliminary data.</text>
</comment>
<accession>A0A2W5TSV7</accession>
<dbReference type="InterPro" id="IPR029068">
    <property type="entry name" value="Glyas_Bleomycin-R_OHBP_Dase"/>
</dbReference>
<evidence type="ECO:0000259" key="1">
    <source>
        <dbReference type="PROSITE" id="PS51819"/>
    </source>
</evidence>
<dbReference type="CDD" id="cd06587">
    <property type="entry name" value="VOC"/>
    <property type="match status" value="1"/>
</dbReference>